<dbReference type="EMBL" id="PCGC01000001">
    <property type="protein sequence ID" value="PHL22989.1"/>
    <property type="molecule type" value="Genomic_DNA"/>
</dbReference>
<evidence type="ECO:0000313" key="2">
    <source>
        <dbReference type="Proteomes" id="UP000224303"/>
    </source>
</evidence>
<name>A0A2G0EES1_ENTFC</name>
<evidence type="ECO:0000313" key="1">
    <source>
        <dbReference type="EMBL" id="PHL22989.1"/>
    </source>
</evidence>
<gene>
    <name evidence="1" type="ORF">CQR37_00790</name>
</gene>
<accession>A0A2G0EES1</accession>
<dbReference type="AlphaFoldDB" id="A0A2G0EES1"/>
<comment type="caution">
    <text evidence="1">The sequence shown here is derived from an EMBL/GenBank/DDBJ whole genome shotgun (WGS) entry which is preliminary data.</text>
</comment>
<proteinExistence type="predicted"/>
<reference evidence="1 2" key="1">
    <citation type="submission" date="2017-10" db="EMBL/GenBank/DDBJ databases">
        <title>Draft genomes of the Enterococcus faecium isolated from human feces before and after Helicobacter pylori eradication therapy.</title>
        <authorList>
            <person name="Prianichniikov N.A."/>
            <person name="Glushchenko O.E."/>
            <person name="Malakhova M.V."/>
        </authorList>
    </citation>
    <scope>NUCLEOTIDE SEQUENCE [LARGE SCALE GENOMIC DNA]</scope>
    <source>
        <strain evidence="1 2">Hp_5-7</strain>
    </source>
</reference>
<protein>
    <submittedName>
        <fullName evidence="1">Uncharacterized protein</fullName>
    </submittedName>
</protein>
<sequence>MPFLQILSYSVSYEKSQRKAAKEQELAGRCFAAVAFFFLDVIQSFCTFFYYNDLNLLKIYIQEPI</sequence>
<dbReference type="Proteomes" id="UP000224303">
    <property type="component" value="Unassembled WGS sequence"/>
</dbReference>
<organism evidence="1 2">
    <name type="scientific">Enterococcus faecium</name>
    <name type="common">Streptococcus faecium</name>
    <dbReference type="NCBI Taxonomy" id="1352"/>
    <lineage>
        <taxon>Bacteria</taxon>
        <taxon>Bacillati</taxon>
        <taxon>Bacillota</taxon>
        <taxon>Bacilli</taxon>
        <taxon>Lactobacillales</taxon>
        <taxon>Enterococcaceae</taxon>
        <taxon>Enterococcus</taxon>
    </lineage>
</organism>